<dbReference type="Gene3D" id="2.40.420.20">
    <property type="match status" value="1"/>
</dbReference>
<sequence length="495" mass="53050">MKIIAFLKKPKVYISVIVVAAVIILLLLSDGRKEAGTIETRRVERMTVSQVVDETGRVEAAQEAALGFEVSGRVARVYHNAGAEVLAGDALISLDSGSLYADLAQAEATVAIKKAEMSNTGVNLSEVIKKQDALVASAYSKLLLGALSADPNKDTYTQTAPIITGIYNGPEGAYKLRVKKQENNTSYDIYTFGLEKTDRLEISDTGPTALGTRGLFVSFPDGVAEYDDTAWDVNIPNTKSSVYATNYNAYQEALRTRESAITDAQARLKENVGQSIAAAELQRAQADVTGIRAEIAKRVLRAPFAGVVTDVDTSVGEIISPSTAVVSLLSKARFEIIVPIPEADIANVDVGDKARVTFDAYNDEVFEVQLVSISQVAKNIEGVPAFEATLVFQESDPRIRSGLSADVEISAETREDVLAIPARALIRSGGRTFVRTLVPDARGYGAGGGKKLVEVDVEAGLRGSDGFVEIWSGLEEGDEVVTFIDEEALEQYGAL</sequence>
<accession>A0A2H0UK68</accession>
<dbReference type="GO" id="GO:0016020">
    <property type="term" value="C:membrane"/>
    <property type="evidence" value="ECO:0007669"/>
    <property type="project" value="InterPro"/>
</dbReference>
<dbReference type="PROSITE" id="PS50106">
    <property type="entry name" value="PDZ"/>
    <property type="match status" value="1"/>
</dbReference>
<organism evidence="6 7">
    <name type="scientific">Candidatus Harrisonbacteria bacterium CG10_big_fil_rev_8_21_14_0_10_49_15</name>
    <dbReference type="NCBI Taxonomy" id="1974587"/>
    <lineage>
        <taxon>Bacteria</taxon>
        <taxon>Candidatus Harrisoniibacteriota</taxon>
    </lineage>
</organism>
<keyword evidence="4" id="KW-0812">Transmembrane</keyword>
<dbReference type="GO" id="GO:0022857">
    <property type="term" value="F:transmembrane transporter activity"/>
    <property type="evidence" value="ECO:0007669"/>
    <property type="project" value="InterPro"/>
</dbReference>
<feature type="domain" description="PDZ" evidence="5">
    <location>
        <begin position="55"/>
        <end position="115"/>
    </location>
</feature>
<dbReference type="EMBL" id="PFBD01000025">
    <property type="protein sequence ID" value="PIR86803.1"/>
    <property type="molecule type" value="Genomic_DNA"/>
</dbReference>
<evidence type="ECO:0000256" key="4">
    <source>
        <dbReference type="SAM" id="Phobius"/>
    </source>
</evidence>
<evidence type="ECO:0000256" key="2">
    <source>
        <dbReference type="ARBA" id="ARBA00009477"/>
    </source>
</evidence>
<keyword evidence="3" id="KW-0175">Coiled coil</keyword>
<reference evidence="7" key="1">
    <citation type="submission" date="2017-09" db="EMBL/GenBank/DDBJ databases">
        <title>Depth-based differentiation of microbial function through sediment-hosted aquifers and enrichment of novel symbionts in the deep terrestrial subsurface.</title>
        <authorList>
            <person name="Probst A.J."/>
            <person name="Ladd B."/>
            <person name="Jarett J.K."/>
            <person name="Geller-Mcgrath D.E."/>
            <person name="Sieber C.M.K."/>
            <person name="Emerson J.B."/>
            <person name="Anantharaman K."/>
            <person name="Thomas B.C."/>
            <person name="Malmstrom R."/>
            <person name="Stieglmeier M."/>
            <person name="Klingl A."/>
            <person name="Woyke T."/>
            <person name="Ryan C.M."/>
            <person name="Banfield J.F."/>
        </authorList>
    </citation>
    <scope>NUCLEOTIDE SEQUENCE [LARGE SCALE GENOMIC DNA]</scope>
</reference>
<dbReference type="NCBIfam" id="TIGR01730">
    <property type="entry name" value="RND_mfp"/>
    <property type="match status" value="1"/>
</dbReference>
<dbReference type="SUPFAM" id="SSF111369">
    <property type="entry name" value="HlyD-like secretion proteins"/>
    <property type="match status" value="2"/>
</dbReference>
<evidence type="ECO:0000313" key="6">
    <source>
        <dbReference type="EMBL" id="PIR86803.1"/>
    </source>
</evidence>
<keyword evidence="4" id="KW-0472">Membrane</keyword>
<dbReference type="AlphaFoldDB" id="A0A2H0UK68"/>
<dbReference type="Gene3D" id="2.40.50.100">
    <property type="match status" value="1"/>
</dbReference>
<evidence type="ECO:0000256" key="1">
    <source>
        <dbReference type="ARBA" id="ARBA00004196"/>
    </source>
</evidence>
<evidence type="ECO:0000256" key="3">
    <source>
        <dbReference type="ARBA" id="ARBA00023054"/>
    </source>
</evidence>
<feature type="transmembrane region" description="Helical" evidence="4">
    <location>
        <begin position="12"/>
        <end position="29"/>
    </location>
</feature>
<evidence type="ECO:0000259" key="5">
    <source>
        <dbReference type="PROSITE" id="PS50106"/>
    </source>
</evidence>
<proteinExistence type="inferred from homology"/>
<dbReference type="PANTHER" id="PTHR32347:SF23">
    <property type="entry name" value="BLL5650 PROTEIN"/>
    <property type="match status" value="1"/>
</dbReference>
<comment type="caution">
    <text evidence="6">The sequence shown here is derived from an EMBL/GenBank/DDBJ whole genome shotgun (WGS) entry which is preliminary data.</text>
</comment>
<name>A0A2H0UK68_9BACT</name>
<comment type="subcellular location">
    <subcellularLocation>
        <location evidence="1">Cell envelope</location>
    </subcellularLocation>
</comment>
<dbReference type="Gene3D" id="1.10.287.470">
    <property type="entry name" value="Helix hairpin bin"/>
    <property type="match status" value="1"/>
</dbReference>
<dbReference type="InterPro" id="IPR050465">
    <property type="entry name" value="UPF0194_transport"/>
</dbReference>
<dbReference type="Gene3D" id="2.40.30.170">
    <property type="match status" value="1"/>
</dbReference>
<comment type="similarity">
    <text evidence="2">Belongs to the membrane fusion protein (MFP) (TC 8.A.1) family.</text>
</comment>
<dbReference type="GO" id="GO:0030313">
    <property type="term" value="C:cell envelope"/>
    <property type="evidence" value="ECO:0007669"/>
    <property type="project" value="UniProtKB-SubCell"/>
</dbReference>
<dbReference type="InterPro" id="IPR006143">
    <property type="entry name" value="RND_pump_MFP"/>
</dbReference>
<keyword evidence="4" id="KW-1133">Transmembrane helix</keyword>
<dbReference type="Proteomes" id="UP000229526">
    <property type="component" value="Unassembled WGS sequence"/>
</dbReference>
<dbReference type="PANTHER" id="PTHR32347">
    <property type="entry name" value="EFFLUX SYSTEM COMPONENT YKNX-RELATED"/>
    <property type="match status" value="1"/>
</dbReference>
<protein>
    <recommendedName>
        <fullName evidence="5">PDZ domain-containing protein</fullName>
    </recommendedName>
</protein>
<dbReference type="InterPro" id="IPR001478">
    <property type="entry name" value="PDZ"/>
</dbReference>
<evidence type="ECO:0000313" key="7">
    <source>
        <dbReference type="Proteomes" id="UP000229526"/>
    </source>
</evidence>
<gene>
    <name evidence="6" type="ORF">COU11_03810</name>
</gene>